<proteinExistence type="predicted"/>
<dbReference type="Pfam" id="PF05135">
    <property type="entry name" value="Phage_connect_1"/>
    <property type="match status" value="1"/>
</dbReference>
<sequence length="96" mass="10035">MNVSALLPAAKFHARIDFADDDADLLLMLAAAAGDVAHAAEYTLPEDAGDLPDDLKLAILDQAAMLFDARGGSTERPVGLSLAASRIVARYRGVAI</sequence>
<dbReference type="EMBL" id="SAUZ01000011">
    <property type="protein sequence ID" value="RWR20808.1"/>
    <property type="molecule type" value="Genomic_DNA"/>
</dbReference>
<dbReference type="Proteomes" id="UP000284476">
    <property type="component" value="Unassembled WGS sequence"/>
</dbReference>
<evidence type="ECO:0008006" key="3">
    <source>
        <dbReference type="Google" id="ProtNLM"/>
    </source>
</evidence>
<reference evidence="1 2" key="1">
    <citation type="submission" date="2019-01" db="EMBL/GenBank/DDBJ databases">
        <title>Sinorhodobacter populi sp. nov. isolated from the symptomatic bark tissue of Populus euramericana canker.</title>
        <authorList>
            <person name="Xu G."/>
        </authorList>
    </citation>
    <scope>NUCLEOTIDE SEQUENCE [LARGE SCALE GENOMIC DNA]</scope>
    <source>
        <strain evidence="1 2">SK2B-1</strain>
    </source>
</reference>
<evidence type="ECO:0000313" key="2">
    <source>
        <dbReference type="Proteomes" id="UP000284476"/>
    </source>
</evidence>
<gene>
    <name evidence="1" type="ORF">D2T30_10575</name>
</gene>
<dbReference type="InterPro" id="IPR006450">
    <property type="entry name" value="Phage_HK97_gp6-like"/>
</dbReference>
<dbReference type="InterPro" id="IPR021146">
    <property type="entry name" value="Phage_gp6-like_head-tail"/>
</dbReference>
<dbReference type="RefSeq" id="WP_128208841.1">
    <property type="nucleotide sequence ID" value="NZ_JBHRSO010000041.1"/>
</dbReference>
<dbReference type="AlphaFoldDB" id="A0A443JJT4"/>
<accession>A0A443JJT4</accession>
<name>A0A443JJT4_9RHOB</name>
<protein>
    <recommendedName>
        <fullName evidence="3">Phage gp6-like head-tail connector protein</fullName>
    </recommendedName>
</protein>
<comment type="caution">
    <text evidence="1">The sequence shown here is derived from an EMBL/GenBank/DDBJ whole genome shotgun (WGS) entry which is preliminary data.</text>
</comment>
<evidence type="ECO:0000313" key="1">
    <source>
        <dbReference type="EMBL" id="RWR20808.1"/>
    </source>
</evidence>
<organism evidence="1 2">
    <name type="scientific">Paenirhodobacter populi</name>
    <dbReference type="NCBI Taxonomy" id="2306993"/>
    <lineage>
        <taxon>Bacteria</taxon>
        <taxon>Pseudomonadati</taxon>
        <taxon>Pseudomonadota</taxon>
        <taxon>Alphaproteobacteria</taxon>
        <taxon>Rhodobacterales</taxon>
        <taxon>Rhodobacter group</taxon>
        <taxon>Paenirhodobacter</taxon>
    </lineage>
</organism>
<dbReference type="NCBIfam" id="TIGR01560">
    <property type="entry name" value="put_DNA_pack"/>
    <property type="match status" value="1"/>
</dbReference>
<dbReference type="Gene3D" id="1.10.3230.30">
    <property type="entry name" value="Phage gp6-like head-tail connector protein"/>
    <property type="match status" value="1"/>
</dbReference>